<feature type="transmembrane region" description="Helical" evidence="8">
    <location>
        <begin position="143"/>
        <end position="167"/>
    </location>
</feature>
<dbReference type="FunFam" id="1.20.1720.10:FF:000004">
    <property type="entry name" value="EmrB/QacA family drug resistance transporter"/>
    <property type="match status" value="1"/>
</dbReference>
<feature type="transmembrane region" description="Helical" evidence="8">
    <location>
        <begin position="173"/>
        <end position="190"/>
    </location>
</feature>
<dbReference type="Proteomes" id="UP001244427">
    <property type="component" value="Unassembled WGS sequence"/>
</dbReference>
<dbReference type="AlphaFoldDB" id="A0AAW8EU04"/>
<evidence type="ECO:0000313" key="11">
    <source>
        <dbReference type="Proteomes" id="UP001244427"/>
    </source>
</evidence>
<evidence type="ECO:0000256" key="6">
    <source>
        <dbReference type="ARBA" id="ARBA00022989"/>
    </source>
</evidence>
<feature type="transmembrane region" description="Helical" evidence="8">
    <location>
        <begin position="54"/>
        <end position="73"/>
    </location>
</feature>
<comment type="caution">
    <text evidence="10">The sequence shown here is derived from an EMBL/GenBank/DDBJ whole genome shotgun (WGS) entry which is preliminary data.</text>
</comment>
<feature type="transmembrane region" description="Helical" evidence="8">
    <location>
        <begin position="230"/>
        <end position="251"/>
    </location>
</feature>
<dbReference type="PANTHER" id="PTHR23501:SF191">
    <property type="entry name" value="VACUOLAR BASIC AMINO ACID TRANSPORTER 4"/>
    <property type="match status" value="1"/>
</dbReference>
<keyword evidence="6 8" id="KW-1133">Transmembrane helix</keyword>
<dbReference type="Gene3D" id="1.20.1250.20">
    <property type="entry name" value="MFS general substrate transporter like domains"/>
    <property type="match status" value="1"/>
</dbReference>
<evidence type="ECO:0000256" key="2">
    <source>
        <dbReference type="ARBA" id="ARBA00007520"/>
    </source>
</evidence>
<dbReference type="Pfam" id="PF07690">
    <property type="entry name" value="MFS_1"/>
    <property type="match status" value="1"/>
</dbReference>
<dbReference type="PROSITE" id="PS50850">
    <property type="entry name" value="MFS"/>
    <property type="match status" value="1"/>
</dbReference>
<feature type="domain" description="Major facilitator superfamily (MFS) profile" evidence="9">
    <location>
        <begin position="20"/>
        <end position="469"/>
    </location>
</feature>
<dbReference type="GO" id="GO:0005886">
    <property type="term" value="C:plasma membrane"/>
    <property type="evidence" value="ECO:0007669"/>
    <property type="project" value="UniProtKB-SubCell"/>
</dbReference>
<evidence type="ECO:0000256" key="7">
    <source>
        <dbReference type="ARBA" id="ARBA00023136"/>
    </source>
</evidence>
<keyword evidence="5 8" id="KW-0812">Transmembrane</keyword>
<evidence type="ECO:0000256" key="3">
    <source>
        <dbReference type="ARBA" id="ARBA00022448"/>
    </source>
</evidence>
<evidence type="ECO:0000259" key="9">
    <source>
        <dbReference type="PROSITE" id="PS50850"/>
    </source>
</evidence>
<comment type="similarity">
    <text evidence="2">Belongs to the major facilitator superfamily. TCR/Tet family.</text>
</comment>
<keyword evidence="4" id="KW-1003">Cell membrane</keyword>
<feature type="transmembrane region" description="Helical" evidence="8">
    <location>
        <begin position="366"/>
        <end position="388"/>
    </location>
</feature>
<feature type="transmembrane region" description="Helical" evidence="8">
    <location>
        <begin position="20"/>
        <end position="42"/>
    </location>
</feature>
<keyword evidence="11" id="KW-1185">Reference proteome</keyword>
<feature type="transmembrane region" description="Helical" evidence="8">
    <location>
        <begin position="439"/>
        <end position="463"/>
    </location>
</feature>
<reference evidence="10 11" key="1">
    <citation type="submission" date="2023-07" db="EMBL/GenBank/DDBJ databases">
        <title>Comparative genomics of wheat-associated soil bacteria to identify genetic determinants of phenazine resistance.</title>
        <authorList>
            <person name="Mouncey N."/>
        </authorList>
    </citation>
    <scope>NUCLEOTIDE SEQUENCE [LARGE SCALE GENOMIC DNA]</scope>
    <source>
        <strain evidence="10 11">W4I9-1</strain>
    </source>
</reference>
<organism evidence="10 11">
    <name type="scientific">Microbacterium natoriense</name>
    <dbReference type="NCBI Taxonomy" id="284570"/>
    <lineage>
        <taxon>Bacteria</taxon>
        <taxon>Bacillati</taxon>
        <taxon>Actinomycetota</taxon>
        <taxon>Actinomycetes</taxon>
        <taxon>Micrococcales</taxon>
        <taxon>Microbacteriaceae</taxon>
        <taxon>Microbacterium</taxon>
    </lineage>
</organism>
<name>A0AAW8EU04_9MICO</name>
<evidence type="ECO:0000256" key="1">
    <source>
        <dbReference type="ARBA" id="ARBA00004429"/>
    </source>
</evidence>
<gene>
    <name evidence="10" type="ORF">QFZ53_000305</name>
</gene>
<protein>
    <submittedName>
        <fullName evidence="10">EmrB/QacA subfamily drug resistance transporter</fullName>
    </submittedName>
</protein>
<dbReference type="InterPro" id="IPR020846">
    <property type="entry name" value="MFS_dom"/>
</dbReference>
<dbReference type="GO" id="GO:0022857">
    <property type="term" value="F:transmembrane transporter activity"/>
    <property type="evidence" value="ECO:0007669"/>
    <property type="project" value="InterPro"/>
</dbReference>
<feature type="transmembrane region" description="Helical" evidence="8">
    <location>
        <begin position="206"/>
        <end position="224"/>
    </location>
</feature>
<dbReference type="SUPFAM" id="SSF103473">
    <property type="entry name" value="MFS general substrate transporter"/>
    <property type="match status" value="1"/>
</dbReference>
<evidence type="ECO:0000256" key="5">
    <source>
        <dbReference type="ARBA" id="ARBA00022692"/>
    </source>
</evidence>
<dbReference type="EMBL" id="JAUSXV010000001">
    <property type="protein sequence ID" value="MDQ0646109.1"/>
    <property type="molecule type" value="Genomic_DNA"/>
</dbReference>
<comment type="subcellular location">
    <subcellularLocation>
        <location evidence="1">Cell inner membrane</location>
        <topology evidence="1">Multi-pass membrane protein</topology>
    </subcellularLocation>
</comment>
<feature type="transmembrane region" description="Helical" evidence="8">
    <location>
        <begin position="272"/>
        <end position="294"/>
    </location>
</feature>
<feature type="transmembrane region" description="Helical" evidence="8">
    <location>
        <begin position="409"/>
        <end position="427"/>
    </location>
</feature>
<dbReference type="Gene3D" id="1.20.1720.10">
    <property type="entry name" value="Multidrug resistance protein D"/>
    <property type="match status" value="1"/>
</dbReference>
<keyword evidence="7 8" id="KW-0472">Membrane</keyword>
<evidence type="ECO:0000256" key="8">
    <source>
        <dbReference type="SAM" id="Phobius"/>
    </source>
</evidence>
<evidence type="ECO:0000256" key="4">
    <source>
        <dbReference type="ARBA" id="ARBA00022475"/>
    </source>
</evidence>
<feature type="transmembrane region" description="Helical" evidence="8">
    <location>
        <begin position="85"/>
        <end position="104"/>
    </location>
</feature>
<proteinExistence type="inferred from homology"/>
<accession>A0AAW8EU04</accession>
<evidence type="ECO:0000313" key="10">
    <source>
        <dbReference type="EMBL" id="MDQ0646109.1"/>
    </source>
</evidence>
<keyword evidence="3" id="KW-0813">Transport</keyword>
<dbReference type="InterPro" id="IPR036259">
    <property type="entry name" value="MFS_trans_sf"/>
</dbReference>
<dbReference type="PANTHER" id="PTHR23501">
    <property type="entry name" value="MAJOR FACILITATOR SUPERFAMILY"/>
    <property type="match status" value="1"/>
</dbReference>
<feature type="transmembrane region" description="Helical" evidence="8">
    <location>
        <begin position="300"/>
        <end position="320"/>
    </location>
</feature>
<feature type="transmembrane region" description="Helical" evidence="8">
    <location>
        <begin position="341"/>
        <end position="360"/>
    </location>
</feature>
<feature type="transmembrane region" description="Helical" evidence="8">
    <location>
        <begin position="110"/>
        <end position="131"/>
    </location>
</feature>
<dbReference type="PRINTS" id="PR01036">
    <property type="entry name" value="TCRTETB"/>
</dbReference>
<dbReference type="InterPro" id="IPR011701">
    <property type="entry name" value="MFS"/>
</dbReference>
<sequence>MVTASVDRASIGLRSERGPVLAALMLSTGLIAIDATILATAVPSIVRDLGSYQQFPWLFSVYLLAQAVSVPIYSRFADTVGRKPIILLGIGLFLLGSILCGVAWSMPALILFRIVQGLGAGAVAPMSMTIVGDIYTVAERAKVQGYIASVWAISSVVGPALGGIFAQLDAWRWIFWVNVPLCLIAGWMLLREYHEKKQTQKHRIDYAGAALLTVGLTGLILGMLEGGNAWDWISAPSALCFGIGALALVAFGLVERRAAEPIVDLRLAARPLILTTTIVSLGIGALMTGVTSFAPAYLEGSIGIAPLLSGLAVAALTLGWPISAANAGRLYLRIGFRRTTLTGMGITTIAAIALAAVSPWPNPFSVAGIAFVLGFGLGWSAAPTLIAAQASVGWGERGAVTGMNAFARSAGSALGVAVFGAISNAVIARGAGPDDPATIVSASVWVFVSAAVVAALTLAAAFFMPRDSVEEHSGEAR</sequence>